<feature type="transmembrane region" description="Helical" evidence="6">
    <location>
        <begin position="184"/>
        <end position="202"/>
    </location>
</feature>
<evidence type="ECO:0000256" key="3">
    <source>
        <dbReference type="ARBA" id="ARBA00022824"/>
    </source>
</evidence>
<keyword evidence="3 6" id="KW-0256">Endoplasmic reticulum</keyword>
<comment type="caution">
    <text evidence="9">The sequence shown here is derived from an EMBL/GenBank/DDBJ whole genome shotgun (WGS) entry which is preliminary data.</text>
</comment>
<feature type="transmembrane region" description="Helical" evidence="6">
    <location>
        <begin position="161"/>
        <end position="178"/>
    </location>
</feature>
<evidence type="ECO:0000256" key="7">
    <source>
        <dbReference type="SAM" id="MobiDB-lite"/>
    </source>
</evidence>
<evidence type="ECO:0000256" key="6">
    <source>
        <dbReference type="RuleBase" id="RU363132"/>
    </source>
</evidence>
<dbReference type="GO" id="GO:0005789">
    <property type="term" value="C:endoplasmic reticulum membrane"/>
    <property type="evidence" value="ECO:0007669"/>
    <property type="project" value="UniProtKB-SubCell"/>
</dbReference>
<gene>
    <name evidence="9" type="ORF">K431DRAFT_290272</name>
</gene>
<protein>
    <recommendedName>
        <fullName evidence="6">Reticulon-like protein</fullName>
    </recommendedName>
</protein>
<evidence type="ECO:0000259" key="8">
    <source>
        <dbReference type="PROSITE" id="PS50845"/>
    </source>
</evidence>
<dbReference type="Proteomes" id="UP000799441">
    <property type="component" value="Unassembled WGS sequence"/>
</dbReference>
<organism evidence="9 10">
    <name type="scientific">Polychaeton citri CBS 116435</name>
    <dbReference type="NCBI Taxonomy" id="1314669"/>
    <lineage>
        <taxon>Eukaryota</taxon>
        <taxon>Fungi</taxon>
        <taxon>Dikarya</taxon>
        <taxon>Ascomycota</taxon>
        <taxon>Pezizomycotina</taxon>
        <taxon>Dothideomycetes</taxon>
        <taxon>Dothideomycetidae</taxon>
        <taxon>Capnodiales</taxon>
        <taxon>Capnodiaceae</taxon>
        <taxon>Polychaeton</taxon>
    </lineage>
</organism>
<dbReference type="AlphaFoldDB" id="A0A9P4QEG4"/>
<evidence type="ECO:0000256" key="5">
    <source>
        <dbReference type="ARBA" id="ARBA00023136"/>
    </source>
</evidence>
<feature type="transmembrane region" description="Helical" evidence="6">
    <location>
        <begin position="67"/>
        <end position="85"/>
    </location>
</feature>
<comment type="subcellular location">
    <subcellularLocation>
        <location evidence="1 6">Endoplasmic reticulum membrane</location>
        <topology evidence="1 6">Multi-pass membrane protein</topology>
    </subcellularLocation>
</comment>
<feature type="compositionally biased region" description="Basic and acidic residues" evidence="7">
    <location>
        <begin position="308"/>
        <end position="320"/>
    </location>
</feature>
<evidence type="ECO:0000256" key="2">
    <source>
        <dbReference type="ARBA" id="ARBA00022692"/>
    </source>
</evidence>
<proteinExistence type="predicted"/>
<evidence type="ECO:0000313" key="10">
    <source>
        <dbReference type="Proteomes" id="UP000799441"/>
    </source>
</evidence>
<keyword evidence="5 6" id="KW-0472">Membrane</keyword>
<dbReference type="Pfam" id="PF02453">
    <property type="entry name" value="Reticulon"/>
    <property type="match status" value="1"/>
</dbReference>
<feature type="domain" description="Reticulon" evidence="8">
    <location>
        <begin position="56"/>
        <end position="253"/>
    </location>
</feature>
<dbReference type="InterPro" id="IPR003388">
    <property type="entry name" value="Reticulon"/>
</dbReference>
<feature type="compositionally biased region" description="Basic and acidic residues" evidence="7">
    <location>
        <begin position="16"/>
        <end position="26"/>
    </location>
</feature>
<accession>A0A9P4QEG4</accession>
<evidence type="ECO:0000313" key="9">
    <source>
        <dbReference type="EMBL" id="KAF2725763.1"/>
    </source>
</evidence>
<evidence type="ECO:0000256" key="4">
    <source>
        <dbReference type="ARBA" id="ARBA00022989"/>
    </source>
</evidence>
<feature type="region of interest" description="Disordered" evidence="7">
    <location>
        <begin position="1"/>
        <end position="45"/>
    </location>
</feature>
<dbReference type="PROSITE" id="PS50845">
    <property type="entry name" value="RETICULON"/>
    <property type="match status" value="1"/>
</dbReference>
<sequence>MSSQTAQSISSGPVAEKARTEADTTKNEFSNLAASRTTPDAQTATGQNLTHYHSMFYSLLSWENPRATGISFATVVTAIFVSRYVPIARYALKATWTALGAIAAVEVGSKTVMGSGVASRMRPKKYYTIPRETLENALEDVEQFINFFVIEIQRVVFAENVWATIAAFAASLVTYFLIKVTPAWGLALLGTVVLYLGPLIYIKNRELIDGHLNNANQIVSDQTQQLRSLAAQHSNKALDATKNAAGSYATKAQEMVGHAKRQAVDKGYVSKETAEKVPSGGAGSSVQSESFPSAPQTEPAPAVADTAAEIKKEAEEPLLA</sequence>
<keyword evidence="10" id="KW-1185">Reference proteome</keyword>
<evidence type="ECO:0000256" key="1">
    <source>
        <dbReference type="ARBA" id="ARBA00004477"/>
    </source>
</evidence>
<dbReference type="OrthoDB" id="567788at2759"/>
<feature type="compositionally biased region" description="Polar residues" evidence="7">
    <location>
        <begin position="284"/>
        <end position="296"/>
    </location>
</feature>
<feature type="region of interest" description="Disordered" evidence="7">
    <location>
        <begin position="267"/>
        <end position="320"/>
    </location>
</feature>
<feature type="compositionally biased region" description="Polar residues" evidence="7">
    <location>
        <begin position="1"/>
        <end position="11"/>
    </location>
</feature>
<keyword evidence="4 6" id="KW-1133">Transmembrane helix</keyword>
<feature type="compositionally biased region" description="Polar residues" evidence="7">
    <location>
        <begin position="27"/>
        <end position="45"/>
    </location>
</feature>
<keyword evidence="2 6" id="KW-0812">Transmembrane</keyword>
<reference evidence="9" key="1">
    <citation type="journal article" date="2020" name="Stud. Mycol.">
        <title>101 Dothideomycetes genomes: a test case for predicting lifestyles and emergence of pathogens.</title>
        <authorList>
            <person name="Haridas S."/>
            <person name="Albert R."/>
            <person name="Binder M."/>
            <person name="Bloem J."/>
            <person name="Labutti K."/>
            <person name="Salamov A."/>
            <person name="Andreopoulos B."/>
            <person name="Baker S."/>
            <person name="Barry K."/>
            <person name="Bills G."/>
            <person name="Bluhm B."/>
            <person name="Cannon C."/>
            <person name="Castanera R."/>
            <person name="Culley D."/>
            <person name="Daum C."/>
            <person name="Ezra D."/>
            <person name="Gonzalez J."/>
            <person name="Henrissat B."/>
            <person name="Kuo A."/>
            <person name="Liang C."/>
            <person name="Lipzen A."/>
            <person name="Lutzoni F."/>
            <person name="Magnuson J."/>
            <person name="Mondo S."/>
            <person name="Nolan M."/>
            <person name="Ohm R."/>
            <person name="Pangilinan J."/>
            <person name="Park H.-J."/>
            <person name="Ramirez L."/>
            <person name="Alfaro M."/>
            <person name="Sun H."/>
            <person name="Tritt A."/>
            <person name="Yoshinaga Y."/>
            <person name="Zwiers L.-H."/>
            <person name="Turgeon B."/>
            <person name="Goodwin S."/>
            <person name="Spatafora J."/>
            <person name="Crous P."/>
            <person name="Grigoriev I."/>
        </authorList>
    </citation>
    <scope>NUCLEOTIDE SEQUENCE</scope>
    <source>
        <strain evidence="9">CBS 116435</strain>
    </source>
</reference>
<dbReference type="EMBL" id="MU003766">
    <property type="protein sequence ID" value="KAF2725763.1"/>
    <property type="molecule type" value="Genomic_DNA"/>
</dbReference>
<name>A0A9P4QEG4_9PEZI</name>